<evidence type="ECO:0000256" key="2">
    <source>
        <dbReference type="SAM" id="Coils"/>
    </source>
</evidence>
<dbReference type="GO" id="GO:0016740">
    <property type="term" value="F:transferase activity"/>
    <property type="evidence" value="ECO:0007669"/>
    <property type="project" value="UniProtKB-KW"/>
</dbReference>
<dbReference type="Pfam" id="PF17171">
    <property type="entry name" value="GST_C_6"/>
    <property type="match status" value="1"/>
</dbReference>
<dbReference type="PANTHER" id="PTHR12289">
    <property type="entry name" value="METAXIN RELATED"/>
    <property type="match status" value="1"/>
</dbReference>
<dbReference type="Proteomes" id="UP000515908">
    <property type="component" value="Chromosome 15"/>
</dbReference>
<dbReference type="Gene3D" id="3.40.30.10">
    <property type="entry name" value="Glutaredoxin"/>
    <property type="match status" value="1"/>
</dbReference>
<keyword evidence="7" id="KW-1185">Reference proteome</keyword>
<dbReference type="InterPro" id="IPR036282">
    <property type="entry name" value="Glutathione-S-Trfase_C_sf"/>
</dbReference>
<evidence type="ECO:0000259" key="5">
    <source>
        <dbReference type="Pfam" id="PF17172"/>
    </source>
</evidence>
<dbReference type="SFLD" id="SFLDG01200">
    <property type="entry name" value="SUF1.1"/>
    <property type="match status" value="1"/>
</dbReference>
<keyword evidence="6" id="KW-0808">Transferase</keyword>
<evidence type="ECO:0000313" key="6">
    <source>
        <dbReference type="EMBL" id="CAD2219803.1"/>
    </source>
</evidence>
<dbReference type="EMBL" id="LR877159">
    <property type="protein sequence ID" value="CAD2219803.1"/>
    <property type="molecule type" value="Genomic_DNA"/>
</dbReference>
<dbReference type="GO" id="GO:0005737">
    <property type="term" value="C:cytoplasm"/>
    <property type="evidence" value="ECO:0007669"/>
    <property type="project" value="TreeGrafter"/>
</dbReference>
<dbReference type="Pfam" id="PF17172">
    <property type="entry name" value="GST_N_4"/>
    <property type="match status" value="1"/>
</dbReference>
<keyword evidence="2" id="KW-0175">Coiled coil</keyword>
<gene>
    <name evidence="6" type="ORF">ADEAN_000731500</name>
</gene>
<feature type="region of interest" description="Disordered" evidence="3">
    <location>
        <begin position="339"/>
        <end position="387"/>
    </location>
</feature>
<dbReference type="Gene3D" id="1.20.1050.10">
    <property type="match status" value="1"/>
</dbReference>
<feature type="domain" description="Metaxin glutathione S-transferase" evidence="4">
    <location>
        <begin position="253"/>
        <end position="315"/>
    </location>
</feature>
<name>A0A7G2CMM1_9TRYP</name>
<dbReference type="AlphaFoldDB" id="A0A7G2CMM1"/>
<dbReference type="InterPro" id="IPR012336">
    <property type="entry name" value="Thioredoxin-like_fold"/>
</dbReference>
<feature type="compositionally biased region" description="Acidic residues" evidence="3">
    <location>
        <begin position="373"/>
        <end position="387"/>
    </location>
</feature>
<comment type="similarity">
    <text evidence="1">Belongs to the FAX family.</text>
</comment>
<dbReference type="CDD" id="cd03193">
    <property type="entry name" value="GST_C_Metaxin"/>
    <property type="match status" value="1"/>
</dbReference>
<protein>
    <submittedName>
        <fullName evidence="6">Uncharacterized protein</fullName>
    </submittedName>
</protein>
<dbReference type="SUPFAM" id="SSF52833">
    <property type="entry name" value="Thioredoxin-like"/>
    <property type="match status" value="1"/>
</dbReference>
<organism evidence="6 7">
    <name type="scientific">Angomonas deanei</name>
    <dbReference type="NCBI Taxonomy" id="59799"/>
    <lineage>
        <taxon>Eukaryota</taxon>
        <taxon>Discoba</taxon>
        <taxon>Euglenozoa</taxon>
        <taxon>Kinetoplastea</taxon>
        <taxon>Metakinetoplastina</taxon>
        <taxon>Trypanosomatida</taxon>
        <taxon>Trypanosomatidae</taxon>
        <taxon>Strigomonadinae</taxon>
        <taxon>Angomonas</taxon>
    </lineage>
</organism>
<dbReference type="InterPro" id="IPR033468">
    <property type="entry name" value="Metaxin_GST"/>
</dbReference>
<dbReference type="InterPro" id="IPR050931">
    <property type="entry name" value="Mito_Protein_Transport_Metaxin"/>
</dbReference>
<dbReference type="VEuPathDB" id="TriTrypDB:ADEAN_000731500"/>
<reference evidence="6 7" key="1">
    <citation type="submission" date="2020-08" db="EMBL/GenBank/DDBJ databases">
        <authorList>
            <person name="Newling K."/>
            <person name="Davey J."/>
            <person name="Forrester S."/>
        </authorList>
    </citation>
    <scope>NUCLEOTIDE SEQUENCE [LARGE SCALE GENOMIC DNA]</scope>
    <source>
        <strain evidence="7">Crithidia deanei Carvalho (ATCC PRA-265)</strain>
    </source>
</reference>
<evidence type="ECO:0000313" key="7">
    <source>
        <dbReference type="Proteomes" id="UP000515908"/>
    </source>
</evidence>
<sequence length="405" mass="44630">MDSIKEQLSAIQKQLSELQAQLGEKAAQLGEKAKKTAGDMTDGQKKAAAGVGAAVGLYGLYRIGSCLSSCLSRRRRLAQIEALKEDGKVHLFMFPRSPWSPSLSAPCVKAEAFLRLAGIEYDVVETLNTYGSPNECVPFIVHGDRVVADSQRIIEYLTTEFHVNVDYKINKTDRALGVALVNMLAYSTSPAYYRIAFVQKPELGTTVLAKSLHVPRLFARLAVRSIAKDMTKNFNVTAAGSLTPEQFENEFLRDCEAVELQIGEKPYLFGDEPTSFDCAVYASFIPFANMKSHAEVSEAFHAVSQSPVLLDYLARLTERLYPDLEELLVATAAAQSELAESLVDPEEDSLHAIERDGEEPREVARQAEAYPQELEDAPDVEETVAGDVEEIVDEAVAQTTEEREL</sequence>
<feature type="coiled-coil region" evidence="2">
    <location>
        <begin position="1"/>
        <end position="28"/>
    </location>
</feature>
<dbReference type="InterPro" id="IPR040079">
    <property type="entry name" value="Glutathione_S-Trfase"/>
</dbReference>
<dbReference type="InterPro" id="IPR036249">
    <property type="entry name" value="Thioredoxin-like_sf"/>
</dbReference>
<proteinExistence type="inferred from homology"/>
<evidence type="ECO:0000256" key="3">
    <source>
        <dbReference type="SAM" id="MobiDB-lite"/>
    </source>
</evidence>
<feature type="compositionally biased region" description="Basic and acidic residues" evidence="3">
    <location>
        <begin position="348"/>
        <end position="365"/>
    </location>
</feature>
<dbReference type="SFLD" id="SFLDS00019">
    <property type="entry name" value="Glutathione_Transferase_(cytos"/>
    <property type="match status" value="1"/>
</dbReference>
<dbReference type="InterPro" id="IPR026928">
    <property type="entry name" value="FAX/IsoI-like"/>
</dbReference>
<accession>A0A7G2CMM1</accession>
<dbReference type="SUPFAM" id="SSF47616">
    <property type="entry name" value="GST C-terminal domain-like"/>
    <property type="match status" value="1"/>
</dbReference>
<dbReference type="CDD" id="cd03054">
    <property type="entry name" value="GST_N_Metaxin"/>
    <property type="match status" value="1"/>
</dbReference>
<evidence type="ECO:0000259" key="4">
    <source>
        <dbReference type="Pfam" id="PF17171"/>
    </source>
</evidence>
<evidence type="ECO:0000256" key="1">
    <source>
        <dbReference type="ARBA" id="ARBA00006475"/>
    </source>
</evidence>
<feature type="domain" description="Thioredoxin-like fold" evidence="5">
    <location>
        <begin position="107"/>
        <end position="196"/>
    </location>
</feature>
<dbReference type="SFLD" id="SFLDG01180">
    <property type="entry name" value="SUF1"/>
    <property type="match status" value="1"/>
</dbReference>
<dbReference type="PANTHER" id="PTHR12289:SF41">
    <property type="entry name" value="FAILED AXON CONNECTIONS-RELATED"/>
    <property type="match status" value="1"/>
</dbReference>